<dbReference type="AlphaFoldDB" id="A0A0P7C124"/>
<dbReference type="RefSeq" id="WP_157687404.1">
    <property type="nucleotide sequence ID" value="NZ_JXSZ01000010.1"/>
</dbReference>
<dbReference type="EMBL" id="LGTQ01000010">
    <property type="protein sequence ID" value="KPM47701.1"/>
    <property type="molecule type" value="Genomic_DNA"/>
</dbReference>
<reference evidence="2 3" key="1">
    <citation type="submission" date="2015-07" db="EMBL/GenBank/DDBJ databases">
        <title>The draft genome sequence of Leadbetterella sp. JN14-9.</title>
        <authorList>
            <person name="Liu Y."/>
            <person name="Du J."/>
            <person name="Shao Z."/>
        </authorList>
    </citation>
    <scope>NUCLEOTIDE SEQUENCE [LARGE SCALE GENOMIC DNA]</scope>
    <source>
        <strain evidence="2 3">JN14-9</strain>
    </source>
</reference>
<dbReference type="SUPFAM" id="SSF101874">
    <property type="entry name" value="YceI-like"/>
    <property type="match status" value="1"/>
</dbReference>
<dbReference type="InterPro" id="IPR036761">
    <property type="entry name" value="TTHA0802/YceI-like_sf"/>
</dbReference>
<evidence type="ECO:0000259" key="1">
    <source>
        <dbReference type="SMART" id="SM00867"/>
    </source>
</evidence>
<sequence length="182" mass="19850">MKKIFFAVSLLGLGLVAFKSPDKKKIVANMASSSLMYFMDHPLHSFDASSKDFRAIGVLDTETQKLSVIAVKVAVNSFDSGNSNRDSHVIENTEALTYPNVTFTSEDVSYAGEQVTAKGKLVFHGQTKPFTITGTQKVAGKVMTLSGSFKVDMTDFGIEPPSLMGLSTDKTIKLDYMLTFEI</sequence>
<dbReference type="PANTHER" id="PTHR34406:SF1">
    <property type="entry name" value="PROTEIN YCEI"/>
    <property type="match status" value="1"/>
</dbReference>
<proteinExistence type="predicted"/>
<evidence type="ECO:0000313" key="3">
    <source>
        <dbReference type="Proteomes" id="UP000050454"/>
    </source>
</evidence>
<evidence type="ECO:0000313" key="2">
    <source>
        <dbReference type="EMBL" id="KPM47701.1"/>
    </source>
</evidence>
<dbReference type="PATRIC" id="fig|1605367.3.peg.107"/>
<dbReference type="STRING" id="1605367.AFM12_13560"/>
<dbReference type="Proteomes" id="UP000050454">
    <property type="component" value="Unassembled WGS sequence"/>
</dbReference>
<name>A0A0P7C124_9BACT</name>
<accession>A0A0P7C124</accession>
<dbReference type="PANTHER" id="PTHR34406">
    <property type="entry name" value="PROTEIN YCEI"/>
    <property type="match status" value="1"/>
</dbReference>
<feature type="domain" description="Lipid/polyisoprenoid-binding YceI-like" evidence="1">
    <location>
        <begin position="24"/>
        <end position="181"/>
    </location>
</feature>
<dbReference type="Pfam" id="PF04264">
    <property type="entry name" value="YceI"/>
    <property type="match status" value="1"/>
</dbReference>
<gene>
    <name evidence="2" type="ORF">AFM12_13560</name>
</gene>
<keyword evidence="3" id="KW-1185">Reference proteome</keyword>
<dbReference type="SMART" id="SM00867">
    <property type="entry name" value="YceI"/>
    <property type="match status" value="1"/>
</dbReference>
<dbReference type="InterPro" id="IPR007372">
    <property type="entry name" value="Lipid/polyisoprenoid-bd_YceI"/>
</dbReference>
<dbReference type="Gene3D" id="2.40.128.110">
    <property type="entry name" value="Lipid/polyisoprenoid-binding, YceI-like"/>
    <property type="match status" value="1"/>
</dbReference>
<comment type="caution">
    <text evidence="2">The sequence shown here is derived from an EMBL/GenBank/DDBJ whole genome shotgun (WGS) entry which is preliminary data.</text>
</comment>
<organism evidence="2 3">
    <name type="scientific">Jiulongibacter sediminis</name>
    <dbReference type="NCBI Taxonomy" id="1605367"/>
    <lineage>
        <taxon>Bacteria</taxon>
        <taxon>Pseudomonadati</taxon>
        <taxon>Bacteroidota</taxon>
        <taxon>Cytophagia</taxon>
        <taxon>Cytophagales</taxon>
        <taxon>Leadbetterellaceae</taxon>
        <taxon>Jiulongibacter</taxon>
    </lineage>
</organism>
<protein>
    <recommendedName>
        <fullName evidence="1">Lipid/polyisoprenoid-binding YceI-like domain-containing protein</fullName>
    </recommendedName>
</protein>